<protein>
    <recommendedName>
        <fullName evidence="2">ATP-dependent zinc metalloprotease FtsH</fullName>
    </recommendedName>
</protein>
<name>A0A645I2H5_9ZZZZ</name>
<dbReference type="GO" id="GO:0004222">
    <property type="term" value="F:metalloendopeptidase activity"/>
    <property type="evidence" value="ECO:0007669"/>
    <property type="project" value="InterPro"/>
</dbReference>
<dbReference type="GO" id="GO:0006508">
    <property type="term" value="P:proteolysis"/>
    <property type="evidence" value="ECO:0007669"/>
    <property type="project" value="InterPro"/>
</dbReference>
<dbReference type="Gene3D" id="1.20.58.760">
    <property type="entry name" value="Peptidase M41"/>
    <property type="match status" value="1"/>
</dbReference>
<organism evidence="1">
    <name type="scientific">bioreactor metagenome</name>
    <dbReference type="NCBI Taxonomy" id="1076179"/>
    <lineage>
        <taxon>unclassified sequences</taxon>
        <taxon>metagenomes</taxon>
        <taxon>ecological metagenomes</taxon>
    </lineage>
</organism>
<dbReference type="GO" id="GO:0004176">
    <property type="term" value="F:ATP-dependent peptidase activity"/>
    <property type="evidence" value="ECO:0007669"/>
    <property type="project" value="InterPro"/>
</dbReference>
<dbReference type="GO" id="GO:0005524">
    <property type="term" value="F:ATP binding"/>
    <property type="evidence" value="ECO:0007669"/>
    <property type="project" value="InterPro"/>
</dbReference>
<evidence type="ECO:0000313" key="1">
    <source>
        <dbReference type="EMBL" id="MPN45501.1"/>
    </source>
</evidence>
<dbReference type="EMBL" id="VSSQ01105471">
    <property type="protein sequence ID" value="MPN45501.1"/>
    <property type="molecule type" value="Genomic_DNA"/>
</dbReference>
<comment type="caution">
    <text evidence="1">The sequence shown here is derived from an EMBL/GenBank/DDBJ whole genome shotgun (WGS) entry which is preliminary data.</text>
</comment>
<proteinExistence type="predicted"/>
<sequence length="52" mass="5946">MENSYKKAEGILQSNIERLHLVAKMLIDKETIDGDEFEEIMQSNPIQPTPEA</sequence>
<evidence type="ECO:0008006" key="2">
    <source>
        <dbReference type="Google" id="ProtNLM"/>
    </source>
</evidence>
<accession>A0A645I2H5</accession>
<gene>
    <name evidence="1" type="ORF">SDC9_193068</name>
</gene>
<dbReference type="SUPFAM" id="SSF140990">
    <property type="entry name" value="FtsH protease domain-like"/>
    <property type="match status" value="1"/>
</dbReference>
<dbReference type="AlphaFoldDB" id="A0A645I2H5"/>
<reference evidence="1" key="1">
    <citation type="submission" date="2019-08" db="EMBL/GenBank/DDBJ databases">
        <authorList>
            <person name="Kucharzyk K."/>
            <person name="Murdoch R.W."/>
            <person name="Higgins S."/>
            <person name="Loffler F."/>
        </authorList>
    </citation>
    <scope>NUCLEOTIDE SEQUENCE</scope>
</reference>
<dbReference type="InterPro" id="IPR037219">
    <property type="entry name" value="Peptidase_M41-like"/>
</dbReference>